<proteinExistence type="predicted"/>
<accession>A0A1H4CG30</accession>
<evidence type="ECO:0008006" key="3">
    <source>
        <dbReference type="Google" id="ProtNLM"/>
    </source>
</evidence>
<sequence length="281" mass="31205">MKLIADSGSTKTDWVCINADNSIQPVEAHTVGLNPFHMSDDEFRQVLVRDLLPQLGDVEITDVYFYGSGVRPEVEERVTGLLREAFPGAQTIEAHSDMLGAARALCGRTSGIACILGTGANSCVYDGCKIIHNTPALGYIIGDEGSGAVLGKHLIHDIYTGVLSQRVRNMFEQETKLKLSDIIDKVYRQPQPNRFLASFSEFIHRHLDDDGIREMVYSAFSDFVNLHLSRYGRPELPVSFVGSIAWYYQIQLSLVLQTLGYHVGTILKSPLEGLITYHQDS</sequence>
<dbReference type="SUPFAM" id="SSF53067">
    <property type="entry name" value="Actin-like ATPase domain"/>
    <property type="match status" value="2"/>
</dbReference>
<protein>
    <recommendedName>
        <fullName evidence="3">BadF-type ATPase</fullName>
    </recommendedName>
</protein>
<dbReference type="RefSeq" id="WP_074761327.1">
    <property type="nucleotide sequence ID" value="NZ_FNRF01000003.1"/>
</dbReference>
<dbReference type="Gene3D" id="1.10.720.160">
    <property type="match status" value="1"/>
</dbReference>
<dbReference type="PANTHER" id="PTHR43190:SF3">
    <property type="entry name" value="N-ACETYL-D-GLUCOSAMINE KINASE"/>
    <property type="match status" value="1"/>
</dbReference>
<organism evidence="1 2">
    <name type="scientific">Xylanibacter ruminicola</name>
    <name type="common">Prevotella ruminicola</name>
    <dbReference type="NCBI Taxonomy" id="839"/>
    <lineage>
        <taxon>Bacteria</taxon>
        <taxon>Pseudomonadati</taxon>
        <taxon>Bacteroidota</taxon>
        <taxon>Bacteroidia</taxon>
        <taxon>Bacteroidales</taxon>
        <taxon>Prevotellaceae</taxon>
        <taxon>Xylanibacter</taxon>
    </lineage>
</organism>
<dbReference type="CDD" id="cd24079">
    <property type="entry name" value="ASKHA_NBD_PG1100-like"/>
    <property type="match status" value="1"/>
</dbReference>
<name>A0A1H4CG30_XYLRU</name>
<reference evidence="1 2" key="1">
    <citation type="submission" date="2016-10" db="EMBL/GenBank/DDBJ databases">
        <authorList>
            <person name="de Groot N.N."/>
        </authorList>
    </citation>
    <scope>NUCLEOTIDE SEQUENCE [LARGE SCALE GENOMIC DNA]</scope>
    <source>
        <strain evidence="1 2">D31d</strain>
    </source>
</reference>
<dbReference type="Proteomes" id="UP000182257">
    <property type="component" value="Unassembled WGS sequence"/>
</dbReference>
<evidence type="ECO:0000313" key="1">
    <source>
        <dbReference type="EMBL" id="SEA59304.1"/>
    </source>
</evidence>
<dbReference type="PANTHER" id="PTHR43190">
    <property type="entry name" value="N-ACETYL-D-GLUCOSAMINE KINASE"/>
    <property type="match status" value="1"/>
</dbReference>
<dbReference type="InterPro" id="IPR043129">
    <property type="entry name" value="ATPase_NBD"/>
</dbReference>
<gene>
    <name evidence="1" type="ORF">SAMN05216462_1947</name>
</gene>
<evidence type="ECO:0000313" key="2">
    <source>
        <dbReference type="Proteomes" id="UP000182257"/>
    </source>
</evidence>
<dbReference type="EMBL" id="FNRF01000003">
    <property type="protein sequence ID" value="SEA59304.1"/>
    <property type="molecule type" value="Genomic_DNA"/>
</dbReference>
<dbReference type="Gene3D" id="3.30.420.40">
    <property type="match status" value="2"/>
</dbReference>
<dbReference type="OrthoDB" id="871343at2"/>
<dbReference type="InterPro" id="IPR052519">
    <property type="entry name" value="Euk-type_GlcNAc_Kinase"/>
</dbReference>
<dbReference type="AlphaFoldDB" id="A0A1H4CG30"/>